<organism evidence="3 4">
    <name type="scientific">Anaerosporomusa subterranea</name>
    <dbReference type="NCBI Taxonomy" id="1794912"/>
    <lineage>
        <taxon>Bacteria</taxon>
        <taxon>Bacillati</taxon>
        <taxon>Bacillota</taxon>
        <taxon>Negativicutes</taxon>
        <taxon>Acetonemataceae</taxon>
        <taxon>Anaerosporomusa</taxon>
    </lineage>
</organism>
<dbReference type="SUPFAM" id="SSF52540">
    <property type="entry name" value="P-loop containing nucleoside triphosphate hydrolases"/>
    <property type="match status" value="1"/>
</dbReference>
<dbReference type="InterPro" id="IPR005158">
    <property type="entry name" value="BTAD"/>
</dbReference>
<evidence type="ECO:0000259" key="2">
    <source>
        <dbReference type="SMART" id="SM01043"/>
    </source>
</evidence>
<dbReference type="InterPro" id="IPR051677">
    <property type="entry name" value="AfsR-DnrI-RedD_regulator"/>
</dbReference>
<feature type="domain" description="Bacterial transcriptional activator" evidence="2">
    <location>
        <begin position="924"/>
        <end position="1068"/>
    </location>
</feature>
<dbReference type="Gene3D" id="1.25.40.10">
    <property type="entry name" value="Tetratricopeptide repeat domain"/>
    <property type="match status" value="3"/>
</dbReference>
<dbReference type="Gene3D" id="1.10.10.10">
    <property type="entry name" value="Winged helix-like DNA-binding domain superfamily/Winged helix DNA-binding domain"/>
    <property type="match status" value="1"/>
</dbReference>
<sequence>MANVYTPLFAAKFLRPKLAKHVIERPQIVQKVREATRVPLTVIRAGAGYGKTTLLNQAFSDKQADVLWINCSEEDSAAQTFLLHVAHALLRRFPEIGEHTLHMLTWDERQGSVDPAAAIGELAEQLGRKLNRDTVIVLDDYQMVDDHSAVHKLVEQFVEQLTDRIHVIIASREKAPLPGLAIKRANGLVLDIDETDMAFKQTEIQELFQTQYALPLDERMAASLSAKTEGWIMALHMLGQLMRKGCSWESALASLPQSMMELFEYLLADYLANQSEQTRLFLRQTAVLELMQGEDCDAIFDREKSSELLKSLETKGLFTFRIGDGMYRYHHLFRGYLRRMSGFTPAELAKLHYKAAARYRQKDDRRQAVEHLLAGKFYSDAIELMKGMTGELMTSGLQGELQRWLDLLPAELLSSAPELILCRGDMYRLAGDFAAAQECYALAEAGFTNLGSVVGHYQVAKAYALVYLDTVQPVLAERYLMQALDLVDKSRAQERARLYQLLAENMVNQGRAEEAASLFHQANELFMEDSRGDVEARMNLRTGRLHMAKSILNRQTGRRNPYPLPRSHRETPLLLGLLNAFMGEVDEAWANAQEGLNIGLSMKAVFVQAVAYMRLGHAKQLKSWTEMTEAVECYQQALDIVSSLGVEKGKAEPLFGLCVLYGHHGSQEIALRYGMEGLRVSKQAKDDWMVAMNELAIAIAYYKSASYEQAQGWADRAHQSFVRCGDSYLSTVAMFWLAMTAAVTGEQATFRRVGESLLTRTQANDLDFLFTRPTILGLRDPQEVIPLLLLAEQEGICRTYVTALLADLGSTAGLERHPGYTLRVQALGQFRVWRGLEEIRAKEWQREKAKQLLQYFVTCRKQLIHKEQLVEALWGEAGSDGDFKVAMNALINALEPSRSARTNSFYILKQSSSYGLNLATGIQLDVDEFESYISRGARIAAKDPEQAIRLYRLALNQYKGDFLPECCYEDWCQEERERLLMLYITTAERMAHMLFERGESEECISLCLRIIGKDSCWEEAYRLLMQCYYRQNNRAMVIRVYRQCRDNLMSELGVPPAKETSELFKKLSVSDENI</sequence>
<evidence type="ECO:0000256" key="1">
    <source>
        <dbReference type="ARBA" id="ARBA00022737"/>
    </source>
</evidence>
<name>A0A154BQM4_ANASB</name>
<dbReference type="InterPro" id="IPR011990">
    <property type="entry name" value="TPR-like_helical_dom_sf"/>
</dbReference>
<dbReference type="EMBL" id="LSGP01000020">
    <property type="protein sequence ID" value="KYZ75808.1"/>
    <property type="molecule type" value="Genomic_DNA"/>
</dbReference>
<accession>A0A154BQM4</accession>
<dbReference type="Pfam" id="PF03704">
    <property type="entry name" value="BTAD"/>
    <property type="match status" value="1"/>
</dbReference>
<dbReference type="PANTHER" id="PTHR35807">
    <property type="entry name" value="TRANSCRIPTIONAL REGULATOR REDD-RELATED"/>
    <property type="match status" value="1"/>
</dbReference>
<dbReference type="InterPro" id="IPR036388">
    <property type="entry name" value="WH-like_DNA-bd_sf"/>
</dbReference>
<dbReference type="STRING" id="1794912.AXX12_11460"/>
<dbReference type="AlphaFoldDB" id="A0A154BQM4"/>
<dbReference type="SUPFAM" id="SSF48452">
    <property type="entry name" value="TPR-like"/>
    <property type="match status" value="3"/>
</dbReference>
<keyword evidence="1" id="KW-0677">Repeat</keyword>
<evidence type="ECO:0000313" key="4">
    <source>
        <dbReference type="Proteomes" id="UP000076268"/>
    </source>
</evidence>
<dbReference type="InterPro" id="IPR056884">
    <property type="entry name" value="NPHP3-like_N"/>
</dbReference>
<proteinExistence type="predicted"/>
<dbReference type="InterPro" id="IPR059106">
    <property type="entry name" value="WHD_MalT"/>
</dbReference>
<dbReference type="Proteomes" id="UP000076268">
    <property type="component" value="Unassembled WGS sequence"/>
</dbReference>
<gene>
    <name evidence="3" type="ORF">AXX12_11460</name>
</gene>
<dbReference type="OrthoDB" id="9789465at2"/>
<comment type="caution">
    <text evidence="3">The sequence shown here is derived from an EMBL/GenBank/DDBJ whole genome shotgun (WGS) entry which is preliminary data.</text>
</comment>
<reference evidence="3 4" key="1">
    <citation type="submission" date="2016-02" db="EMBL/GenBank/DDBJ databases">
        <title>Anaerosporomusa subterraneum gen. nov., sp. nov., a spore-forming obligate anaerobe isolated from saprolite.</title>
        <authorList>
            <person name="Choi J.K."/>
            <person name="Shah M."/>
            <person name="Yee N."/>
        </authorList>
    </citation>
    <scope>NUCLEOTIDE SEQUENCE [LARGE SCALE GENOMIC DNA]</scope>
    <source>
        <strain evidence="3 4">RU4</strain>
    </source>
</reference>
<dbReference type="SMART" id="SM01043">
    <property type="entry name" value="BTAD"/>
    <property type="match status" value="1"/>
</dbReference>
<dbReference type="Pfam" id="PF24883">
    <property type="entry name" value="NPHP3_N"/>
    <property type="match status" value="1"/>
</dbReference>
<dbReference type="InterPro" id="IPR027417">
    <property type="entry name" value="P-loop_NTPase"/>
</dbReference>
<dbReference type="RefSeq" id="WP_066243629.1">
    <property type="nucleotide sequence ID" value="NZ_LSGP01000020.1"/>
</dbReference>
<dbReference type="PANTHER" id="PTHR35807:SF2">
    <property type="entry name" value="TRANSCRIPTIONAL ACTIVATOR DOMAIN"/>
    <property type="match status" value="1"/>
</dbReference>
<keyword evidence="4" id="KW-1185">Reference proteome</keyword>
<protein>
    <recommendedName>
        <fullName evidence="2">Bacterial transcriptional activator domain-containing protein</fullName>
    </recommendedName>
</protein>
<evidence type="ECO:0000313" key="3">
    <source>
        <dbReference type="EMBL" id="KYZ75808.1"/>
    </source>
</evidence>
<dbReference type="Gene3D" id="3.40.50.300">
    <property type="entry name" value="P-loop containing nucleotide triphosphate hydrolases"/>
    <property type="match status" value="1"/>
</dbReference>
<dbReference type="Pfam" id="PF25873">
    <property type="entry name" value="WHD_MalT"/>
    <property type="match status" value="1"/>
</dbReference>